<dbReference type="EMBL" id="QBKP01000004">
    <property type="protein sequence ID" value="PTX50913.1"/>
    <property type="molecule type" value="Genomic_DNA"/>
</dbReference>
<dbReference type="GO" id="GO:0016301">
    <property type="term" value="F:kinase activity"/>
    <property type="evidence" value="ECO:0007669"/>
    <property type="project" value="UniProtKB-KW"/>
</dbReference>
<dbReference type="PANTHER" id="PTHR41299">
    <property type="entry name" value="THIAMINE PYROPHOSPHOKINASE"/>
    <property type="match status" value="1"/>
</dbReference>
<accession>A0A2T6B4G3</accession>
<evidence type="ECO:0000259" key="7">
    <source>
        <dbReference type="Pfam" id="PF04265"/>
    </source>
</evidence>
<gene>
    <name evidence="8" type="ORF">C8N34_10429</name>
</gene>
<evidence type="ECO:0000256" key="2">
    <source>
        <dbReference type="ARBA" id="ARBA00022741"/>
    </source>
</evidence>
<dbReference type="PANTHER" id="PTHR41299:SF1">
    <property type="entry name" value="THIAMINE PYROPHOSPHOKINASE"/>
    <property type="match status" value="1"/>
</dbReference>
<keyword evidence="9" id="KW-1185">Reference proteome</keyword>
<dbReference type="AlphaFoldDB" id="A0A2T6B4G3"/>
<dbReference type="Proteomes" id="UP000244224">
    <property type="component" value="Unassembled WGS sequence"/>
</dbReference>
<comment type="caution">
    <text evidence="8">The sequence shown here is derived from an EMBL/GenBank/DDBJ whole genome shotgun (WGS) entry which is preliminary data.</text>
</comment>
<evidence type="ECO:0000256" key="5">
    <source>
        <dbReference type="NCBIfam" id="TIGR01378"/>
    </source>
</evidence>
<proteinExistence type="predicted"/>
<dbReference type="RefSeq" id="WP_108128387.1">
    <property type="nucleotide sequence ID" value="NZ_QBKP01000004.1"/>
</dbReference>
<dbReference type="OrthoDB" id="7057856at2"/>
<dbReference type="SUPFAM" id="SSF63999">
    <property type="entry name" value="Thiamin pyrophosphokinase, catalytic domain"/>
    <property type="match status" value="1"/>
</dbReference>
<evidence type="ECO:0000259" key="6">
    <source>
        <dbReference type="Pfam" id="PF04263"/>
    </source>
</evidence>
<dbReference type="EC" id="2.7.6.2" evidence="5"/>
<evidence type="ECO:0000313" key="9">
    <source>
        <dbReference type="Proteomes" id="UP000244224"/>
    </source>
</evidence>
<dbReference type="Pfam" id="PF04265">
    <property type="entry name" value="TPK_B1_binding"/>
    <property type="match status" value="1"/>
</dbReference>
<dbReference type="InterPro" id="IPR007373">
    <property type="entry name" value="Thiamin_PyroPKinase_B1-bd"/>
</dbReference>
<keyword evidence="2" id="KW-0547">Nucleotide-binding</keyword>
<evidence type="ECO:0000313" key="8">
    <source>
        <dbReference type="EMBL" id="PTX50913.1"/>
    </source>
</evidence>
<sequence length="226" mass="23540">MNAVIVESSDPVTLVAGGPVRLAELRMALRRAPVIVAADGGADRALGLGVVPQAVIGDLDSVSARARESLVDVLHPITEQMTTDFDKALRSIRAPFVLALGATGGRMDHELAVLSVLVAHAARPNPMPCLLLTPEDVIFAVPPQIRLNLRAGDRLSLFPMMPVSGCSTGLRWPIDGIAFAPDGMIGTSNEVAEGPVQLRLDGPGMLAILPRGRLDAALTGLLGAVA</sequence>
<protein>
    <recommendedName>
        <fullName evidence="5">Thiamine diphosphokinase</fullName>
        <ecNumber evidence="5">2.7.6.2</ecNumber>
    </recommendedName>
</protein>
<dbReference type="Pfam" id="PF04263">
    <property type="entry name" value="TPK_catalytic"/>
    <property type="match status" value="1"/>
</dbReference>
<dbReference type="InterPro" id="IPR007371">
    <property type="entry name" value="TPK_catalytic"/>
</dbReference>
<dbReference type="SUPFAM" id="SSF63862">
    <property type="entry name" value="Thiamin pyrophosphokinase, substrate-binding domain"/>
    <property type="match status" value="1"/>
</dbReference>
<feature type="domain" description="Thiamin pyrophosphokinase thiamin-binding" evidence="7">
    <location>
        <begin position="147"/>
        <end position="199"/>
    </location>
</feature>
<dbReference type="GO" id="GO:0030975">
    <property type="term" value="F:thiamine binding"/>
    <property type="evidence" value="ECO:0007669"/>
    <property type="project" value="InterPro"/>
</dbReference>
<feature type="domain" description="Thiamin pyrophosphokinase catalytic" evidence="6">
    <location>
        <begin position="28"/>
        <end position="119"/>
    </location>
</feature>
<dbReference type="InterPro" id="IPR036759">
    <property type="entry name" value="TPK_catalytic_sf"/>
</dbReference>
<keyword evidence="4" id="KW-0067">ATP-binding</keyword>
<dbReference type="InterPro" id="IPR053149">
    <property type="entry name" value="TPK"/>
</dbReference>
<dbReference type="GO" id="GO:0005524">
    <property type="term" value="F:ATP binding"/>
    <property type="evidence" value="ECO:0007669"/>
    <property type="project" value="UniProtKB-KW"/>
</dbReference>
<dbReference type="Gene3D" id="3.40.50.10240">
    <property type="entry name" value="Thiamin pyrophosphokinase, catalytic domain"/>
    <property type="match status" value="1"/>
</dbReference>
<dbReference type="GO" id="GO:0006772">
    <property type="term" value="P:thiamine metabolic process"/>
    <property type="evidence" value="ECO:0007669"/>
    <property type="project" value="UniProtKB-UniRule"/>
</dbReference>
<dbReference type="InterPro" id="IPR006282">
    <property type="entry name" value="Thi_PPkinase"/>
</dbReference>
<dbReference type="GO" id="GO:0004788">
    <property type="term" value="F:thiamine diphosphokinase activity"/>
    <property type="evidence" value="ECO:0007669"/>
    <property type="project" value="UniProtKB-UniRule"/>
</dbReference>
<dbReference type="NCBIfam" id="TIGR01378">
    <property type="entry name" value="thi_PPkinase"/>
    <property type="match status" value="1"/>
</dbReference>
<organism evidence="8 9">
    <name type="scientific">Gemmobacter caeni</name>
    <dbReference type="NCBI Taxonomy" id="589035"/>
    <lineage>
        <taxon>Bacteria</taxon>
        <taxon>Pseudomonadati</taxon>
        <taxon>Pseudomonadota</taxon>
        <taxon>Alphaproteobacteria</taxon>
        <taxon>Rhodobacterales</taxon>
        <taxon>Paracoccaceae</taxon>
        <taxon>Gemmobacter</taxon>
    </lineage>
</organism>
<name>A0A2T6B4G3_9RHOB</name>
<evidence type="ECO:0000256" key="4">
    <source>
        <dbReference type="ARBA" id="ARBA00022840"/>
    </source>
</evidence>
<keyword evidence="3 8" id="KW-0418">Kinase</keyword>
<evidence type="ECO:0000256" key="1">
    <source>
        <dbReference type="ARBA" id="ARBA00022679"/>
    </source>
</evidence>
<keyword evidence="1" id="KW-0808">Transferase</keyword>
<dbReference type="InterPro" id="IPR036371">
    <property type="entry name" value="TPK_B1-bd_sf"/>
</dbReference>
<dbReference type="GO" id="GO:0009229">
    <property type="term" value="P:thiamine diphosphate biosynthetic process"/>
    <property type="evidence" value="ECO:0007669"/>
    <property type="project" value="InterPro"/>
</dbReference>
<evidence type="ECO:0000256" key="3">
    <source>
        <dbReference type="ARBA" id="ARBA00022777"/>
    </source>
</evidence>
<reference evidence="8 9" key="1">
    <citation type="submission" date="2018-04" db="EMBL/GenBank/DDBJ databases">
        <title>Genomic Encyclopedia of Archaeal and Bacterial Type Strains, Phase II (KMG-II): from individual species to whole genera.</title>
        <authorList>
            <person name="Goeker M."/>
        </authorList>
    </citation>
    <scope>NUCLEOTIDE SEQUENCE [LARGE SCALE GENOMIC DNA]</scope>
    <source>
        <strain evidence="8 9">DSM 21823</strain>
    </source>
</reference>
<dbReference type="CDD" id="cd07995">
    <property type="entry name" value="TPK"/>
    <property type="match status" value="1"/>
</dbReference>